<sequence length="239" mass="26712">MELPPSISRIQSASKSQLANLKPRMARTLMKQVQIAYAVECKGDRSREVDAIGVSLEGMDVSEFEDTVESPAGKVDKANMPDMTVDGAQFNPNAVFPPGKTMKLDFSNVFENLMQYRIDNCQSNGAPFVTKGCLEENWDQLGFDIDSRSMTITIAPVLAVNSKNLMEISCEVIFCNSCQGKSIDYGKLDSDDYYQTFIGLSTRSLSEQDRTLSQKFLIQPFDDPVLIKIDNLEMVWTMI</sequence>
<evidence type="ECO:0000313" key="2">
    <source>
        <dbReference type="Proteomes" id="UP001158576"/>
    </source>
</evidence>
<evidence type="ECO:0000313" key="1">
    <source>
        <dbReference type="EMBL" id="CAG5102555.1"/>
    </source>
</evidence>
<reference evidence="1 2" key="1">
    <citation type="submission" date="2021-04" db="EMBL/GenBank/DDBJ databases">
        <authorList>
            <person name="Bliznina A."/>
        </authorList>
    </citation>
    <scope>NUCLEOTIDE SEQUENCE [LARGE SCALE GENOMIC DNA]</scope>
</reference>
<proteinExistence type="predicted"/>
<protein>
    <submittedName>
        <fullName evidence="1">Oidioi.mRNA.OKI2018_I69.chr1.g356.t1.cds</fullName>
    </submittedName>
</protein>
<dbReference type="Proteomes" id="UP001158576">
    <property type="component" value="Chromosome 1"/>
</dbReference>
<name>A0ABN7SJK6_OIKDI</name>
<keyword evidence="2" id="KW-1185">Reference proteome</keyword>
<organism evidence="1 2">
    <name type="scientific">Oikopleura dioica</name>
    <name type="common">Tunicate</name>
    <dbReference type="NCBI Taxonomy" id="34765"/>
    <lineage>
        <taxon>Eukaryota</taxon>
        <taxon>Metazoa</taxon>
        <taxon>Chordata</taxon>
        <taxon>Tunicata</taxon>
        <taxon>Appendicularia</taxon>
        <taxon>Copelata</taxon>
        <taxon>Oikopleuridae</taxon>
        <taxon>Oikopleura</taxon>
    </lineage>
</organism>
<accession>A0ABN7SJK6</accession>
<dbReference type="EMBL" id="OU015566">
    <property type="protein sequence ID" value="CAG5102555.1"/>
    <property type="molecule type" value="Genomic_DNA"/>
</dbReference>
<gene>
    <name evidence="1" type="ORF">OKIOD_LOCUS9121</name>
</gene>